<organism evidence="1">
    <name type="scientific">marine metagenome</name>
    <dbReference type="NCBI Taxonomy" id="408172"/>
    <lineage>
        <taxon>unclassified sequences</taxon>
        <taxon>metagenomes</taxon>
        <taxon>ecological metagenomes</taxon>
    </lineage>
</organism>
<gene>
    <name evidence="1" type="ORF">METZ01_LOCUS381805</name>
</gene>
<protein>
    <submittedName>
        <fullName evidence="1">Uncharacterized protein</fullName>
    </submittedName>
</protein>
<name>A0A382U598_9ZZZZ</name>
<reference evidence="1" key="1">
    <citation type="submission" date="2018-05" db="EMBL/GenBank/DDBJ databases">
        <authorList>
            <person name="Lanie J.A."/>
            <person name="Ng W.-L."/>
            <person name="Kazmierczak K.M."/>
            <person name="Andrzejewski T.M."/>
            <person name="Davidsen T.M."/>
            <person name="Wayne K.J."/>
            <person name="Tettelin H."/>
            <person name="Glass J.I."/>
            <person name="Rusch D."/>
            <person name="Podicherti R."/>
            <person name="Tsui H.-C.T."/>
            <person name="Winkler M.E."/>
        </authorList>
    </citation>
    <scope>NUCLEOTIDE SEQUENCE</scope>
</reference>
<evidence type="ECO:0000313" key="1">
    <source>
        <dbReference type="EMBL" id="SVD28951.1"/>
    </source>
</evidence>
<proteinExistence type="predicted"/>
<accession>A0A382U598</accession>
<feature type="non-terminal residue" evidence="1">
    <location>
        <position position="160"/>
    </location>
</feature>
<dbReference type="EMBL" id="UINC01141296">
    <property type="protein sequence ID" value="SVD28951.1"/>
    <property type="molecule type" value="Genomic_DNA"/>
</dbReference>
<sequence>MVEQYAEYRLKVAWGVPGSGTYHPLLKLLPLDHFKELPTESLDSGQSPYHFAMIEGDYADSVMSFARPMRDRYEEYVKSKFEPLSKFEIRDRGEIRGLVLPGLKKPASLEDRKQKLARRVGDDLEYSEGMLIRILSSTEPEDYETEFAELESTFGFLLEN</sequence>
<dbReference type="AlphaFoldDB" id="A0A382U598"/>